<proteinExistence type="predicted"/>
<dbReference type="InterPro" id="IPR010869">
    <property type="entry name" value="DUF1501"/>
</dbReference>
<name>A0A1M3L682_9BACT</name>
<dbReference type="STRING" id="1895771.BGO89_04465"/>
<dbReference type="Proteomes" id="UP000184233">
    <property type="component" value="Unassembled WGS sequence"/>
</dbReference>
<comment type="caution">
    <text evidence="1">The sequence shown here is derived from an EMBL/GenBank/DDBJ whole genome shotgun (WGS) entry which is preliminary data.</text>
</comment>
<evidence type="ECO:0000313" key="1">
    <source>
        <dbReference type="EMBL" id="OJX60974.1"/>
    </source>
</evidence>
<evidence type="ECO:0000313" key="2">
    <source>
        <dbReference type="Proteomes" id="UP000184233"/>
    </source>
</evidence>
<dbReference type="AlphaFoldDB" id="A0A1M3L682"/>
<dbReference type="Pfam" id="PF07394">
    <property type="entry name" value="DUF1501"/>
    <property type="match status" value="1"/>
</dbReference>
<protein>
    <recommendedName>
        <fullName evidence="3">DUF1501 domain-containing protein</fullName>
    </recommendedName>
</protein>
<sequence length="524" mass="56454">MNRRTFLARSTGAMALPMLLNGLPVKAFDGPVLHRLLNGGEETDHVLVLVQLIGGNDGLNTVLPLDQYDAYTRLRSNIAIPESAALKLTDTTALHPVMTGLRDLFQEKKVALVQGVGYPNPNLSHFRSTDIWMSGSDADKVVANGWLGRYLGGSYPDYPAGYPNASTPDPLAIQISAVVSLALTGLNQQSMGIALQDPQTFYQLVSGTEAPGSDLPSEPYARTNVEYVRQVQSQSMAYSTVIKAAADKAQNKVEYPSQNQLASQLQIVARMIAGGLKTRVYVVTLGGFDTHAAQVVDGATTTGTHATLLTTVSDAMTAFQRDIEALGVQDRVVSMTFSEFGRRVASNLSLGTDHGTAAPMFVVGAPVQDGIVGVNPDLGDLDNDNLKMQIDFRQVYASVLEQWFGADPAAVRSILFHDFATVPIIRRMPTSVDDVSSSAFGINAIAPNPVRGTANIRYLVNEAMDMHLAVYDNLGFHVATLVKGYVAPGSYTVPFHAEGLPSGSYLVRMGYGDRYRTWPLVVVK</sequence>
<dbReference type="PANTHER" id="PTHR43737">
    <property type="entry name" value="BLL7424 PROTEIN"/>
    <property type="match status" value="1"/>
</dbReference>
<evidence type="ECO:0008006" key="3">
    <source>
        <dbReference type="Google" id="ProtNLM"/>
    </source>
</evidence>
<dbReference type="EMBL" id="MKVH01000003">
    <property type="protein sequence ID" value="OJX60974.1"/>
    <property type="molecule type" value="Genomic_DNA"/>
</dbReference>
<accession>A0A1M3L682</accession>
<dbReference type="PANTHER" id="PTHR43737:SF1">
    <property type="entry name" value="DUF1501 DOMAIN-CONTAINING PROTEIN"/>
    <property type="match status" value="1"/>
</dbReference>
<organism evidence="1 2">
    <name type="scientific">Candidatus Kapaibacterium thiocyanatum</name>
    <dbReference type="NCBI Taxonomy" id="1895771"/>
    <lineage>
        <taxon>Bacteria</taxon>
        <taxon>Pseudomonadati</taxon>
        <taxon>Candidatus Kapaibacteriota</taxon>
        <taxon>Candidatus Kapaibacteriia</taxon>
        <taxon>Candidatus Kapaibacteriales</taxon>
        <taxon>Candidatus Kapaibacteriaceae</taxon>
        <taxon>Candidatus Kapaibacterium</taxon>
    </lineage>
</organism>
<reference evidence="1 2" key="1">
    <citation type="submission" date="2016-09" db="EMBL/GenBank/DDBJ databases">
        <title>Genome-resolved meta-omics ties microbial dynamics to process performance in biotechnology for thiocyanate degradation.</title>
        <authorList>
            <person name="Kantor R.S."/>
            <person name="Huddy R.J."/>
            <person name="Iyer R."/>
            <person name="Thomas B.C."/>
            <person name="Brown C.T."/>
            <person name="Anantharaman K."/>
            <person name="Tringe S."/>
            <person name="Hettich R.L."/>
            <person name="Harrison S.T."/>
            <person name="Banfield J.F."/>
        </authorList>
    </citation>
    <scope>NUCLEOTIDE SEQUENCE [LARGE SCALE GENOMIC DNA]</scope>
    <source>
        <strain evidence="1">59-99</strain>
    </source>
</reference>
<gene>
    <name evidence="1" type="ORF">BGO89_04465</name>
</gene>